<keyword evidence="2" id="KW-0067">ATP-binding</keyword>
<protein>
    <submittedName>
        <fullName evidence="5">Deoxynucleoside kinase</fullName>
    </submittedName>
</protein>
<dbReference type="Gene3D" id="3.40.50.300">
    <property type="entry name" value="P-loop containing nucleotide triphosphate hydrolases"/>
    <property type="match status" value="1"/>
</dbReference>
<dbReference type="EMBL" id="DQBS01000037">
    <property type="protein sequence ID" value="HCO69233.1"/>
    <property type="molecule type" value="Genomic_DNA"/>
</dbReference>
<evidence type="ECO:0000259" key="3">
    <source>
        <dbReference type="Pfam" id="PF01712"/>
    </source>
</evidence>
<feature type="binding site" evidence="2">
    <location>
        <begin position="141"/>
        <end position="145"/>
    </location>
    <ligand>
        <name>ATP</name>
        <dbReference type="ChEBI" id="CHEBI:30616"/>
    </ligand>
</feature>
<dbReference type="EMBL" id="LGGW01000002">
    <property type="protein sequence ID" value="KUK91403.1"/>
    <property type="molecule type" value="Genomic_DNA"/>
</dbReference>
<reference evidence="5" key="1">
    <citation type="journal article" date="2015" name="MBio">
        <title>Genome-resolved metagenomic analysis reveals roles for candidate phyla and other microbial community members in biogeochemical transformations in oil reservoirs.</title>
        <authorList>
            <person name="Hu P."/>
            <person name="Tom L."/>
            <person name="Singh A."/>
            <person name="Thomas B.C."/>
            <person name="Baker B.J."/>
            <person name="Piceno Y.M."/>
            <person name="Andersen G.L."/>
            <person name="Banfield J.F."/>
        </authorList>
    </citation>
    <scope>NUCLEOTIDE SEQUENCE [LARGE SCALE GENOMIC DNA]</scope>
    <source>
        <strain evidence="5">46_70</strain>
    </source>
</reference>
<evidence type="ECO:0000313" key="6">
    <source>
        <dbReference type="Proteomes" id="UP000055014"/>
    </source>
</evidence>
<reference evidence="6" key="2">
    <citation type="journal article" date="2015" name="MBio">
        <title>Genome-Resolved Metagenomic Analysis Reveals Roles for Candidate Phyla and Other Microbial Community Members in Biogeochemical Transformations in Oil Reservoirs.</title>
        <authorList>
            <person name="Hu P."/>
            <person name="Tom L."/>
            <person name="Singh A."/>
            <person name="Thomas B.C."/>
            <person name="Baker B.J."/>
            <person name="Piceno Y.M."/>
            <person name="Andersen G.L."/>
            <person name="Banfield J.F."/>
        </authorList>
    </citation>
    <scope>NUCLEOTIDE SEQUENCE [LARGE SCALE GENOMIC DNA]</scope>
</reference>
<dbReference type="AlphaFoldDB" id="A0A101I9Y0"/>
<dbReference type="Pfam" id="PF01712">
    <property type="entry name" value="dNK"/>
    <property type="match status" value="1"/>
</dbReference>
<sequence length="205" mass="24036">MMFSKLSGKYVSVEGVIGVGKTTLVQTLSRKYTMPTVLEVVEENPFLVRFYEDMERWAFQTQLFFLISRFDQQSKVKKAASQGQGVVSDYAFIKDHLFASLNLKGEQLRLYEKIFNALKEQVLHPDLIVYLYADVDTLMNRIALRDRPFERRMDRTYISMLSDAYENYMKNVAESQVLRIDTSNIDFVRNPEDLKRVFERIEAIL</sequence>
<dbReference type="PIRSF" id="PIRSF000705">
    <property type="entry name" value="DNK"/>
    <property type="match status" value="1"/>
</dbReference>
<keyword evidence="5" id="KW-0808">Transferase</keyword>
<dbReference type="InterPro" id="IPR002624">
    <property type="entry name" value="DCK/DGK"/>
</dbReference>
<gene>
    <name evidence="4" type="ORF">DIT26_01400</name>
    <name evidence="5" type="ORF">XE02_0042</name>
</gene>
<dbReference type="PANTHER" id="PTHR10513:SF46">
    <property type="entry name" value="DEOXYGUANOSINE KINASE"/>
    <property type="match status" value="1"/>
</dbReference>
<evidence type="ECO:0000256" key="2">
    <source>
        <dbReference type="PIRSR" id="PIRSR000705-3"/>
    </source>
</evidence>
<dbReference type="PATRIC" id="fig|1236046.5.peg.612"/>
<dbReference type="Proteomes" id="UP000055014">
    <property type="component" value="Unassembled WGS sequence"/>
</dbReference>
<dbReference type="InterPro" id="IPR050566">
    <property type="entry name" value="Deoxyribonucleoside_kinase"/>
</dbReference>
<dbReference type="InterPro" id="IPR031314">
    <property type="entry name" value="DNK_dom"/>
</dbReference>
<dbReference type="Proteomes" id="UP000264215">
    <property type="component" value="Unassembled WGS sequence"/>
</dbReference>
<dbReference type="GO" id="GO:0019136">
    <property type="term" value="F:deoxynucleoside kinase activity"/>
    <property type="evidence" value="ECO:0007669"/>
    <property type="project" value="InterPro"/>
</dbReference>
<reference evidence="4 7" key="3">
    <citation type="journal article" date="2018" name="Nat. Biotechnol.">
        <title>A standardized bacterial taxonomy based on genome phylogeny substantially revises the tree of life.</title>
        <authorList>
            <person name="Parks D.H."/>
            <person name="Chuvochina M."/>
            <person name="Waite D.W."/>
            <person name="Rinke C."/>
            <person name="Skarshewski A."/>
            <person name="Chaumeil P.A."/>
            <person name="Hugenholtz P."/>
        </authorList>
    </citation>
    <scope>NUCLEOTIDE SEQUENCE [LARGE SCALE GENOMIC DNA]</scope>
    <source>
        <strain evidence="4">UBA9905</strain>
    </source>
</reference>
<dbReference type="SUPFAM" id="SSF52540">
    <property type="entry name" value="P-loop containing nucleoside triphosphate hydrolases"/>
    <property type="match status" value="1"/>
</dbReference>
<evidence type="ECO:0000256" key="1">
    <source>
        <dbReference type="PIRSR" id="PIRSR000705-1"/>
    </source>
</evidence>
<feature type="domain" description="Deoxynucleoside kinase" evidence="3">
    <location>
        <begin position="11"/>
        <end position="204"/>
    </location>
</feature>
<dbReference type="GO" id="GO:0005524">
    <property type="term" value="F:ATP binding"/>
    <property type="evidence" value="ECO:0007669"/>
    <property type="project" value="UniProtKB-KW"/>
</dbReference>
<evidence type="ECO:0000313" key="7">
    <source>
        <dbReference type="Proteomes" id="UP000264215"/>
    </source>
</evidence>
<evidence type="ECO:0000313" key="4">
    <source>
        <dbReference type="EMBL" id="HCO69233.1"/>
    </source>
</evidence>
<keyword evidence="5" id="KW-0418">Kinase</keyword>
<feature type="binding site" evidence="2">
    <location>
        <begin position="15"/>
        <end position="23"/>
    </location>
    <ligand>
        <name>ATP</name>
        <dbReference type="ChEBI" id="CHEBI:30616"/>
    </ligand>
</feature>
<evidence type="ECO:0000313" key="5">
    <source>
        <dbReference type="EMBL" id="KUK91403.1"/>
    </source>
</evidence>
<keyword evidence="2" id="KW-0547">Nucleotide-binding</keyword>
<dbReference type="PANTHER" id="PTHR10513">
    <property type="entry name" value="DEOXYNUCLEOSIDE KINASE"/>
    <property type="match status" value="1"/>
</dbReference>
<feature type="active site" description="Proton acceptor" evidence="1">
    <location>
        <position position="89"/>
    </location>
</feature>
<dbReference type="InterPro" id="IPR027417">
    <property type="entry name" value="P-loop_NTPase"/>
</dbReference>
<dbReference type="GO" id="GO:0005737">
    <property type="term" value="C:cytoplasm"/>
    <property type="evidence" value="ECO:0007669"/>
    <property type="project" value="TreeGrafter"/>
</dbReference>
<dbReference type="CDD" id="cd01673">
    <property type="entry name" value="dNK"/>
    <property type="match status" value="1"/>
</dbReference>
<accession>A0A101I9Y0</accession>
<organism evidence="5 6">
    <name type="scientific">Mesotoga infera</name>
    <dbReference type="NCBI Taxonomy" id="1236046"/>
    <lineage>
        <taxon>Bacteria</taxon>
        <taxon>Thermotogati</taxon>
        <taxon>Thermotogota</taxon>
        <taxon>Thermotogae</taxon>
        <taxon>Kosmotogales</taxon>
        <taxon>Kosmotogaceae</taxon>
        <taxon>Mesotoga</taxon>
    </lineage>
</organism>
<name>A0A101I9Y0_9BACT</name>
<proteinExistence type="predicted"/>
<comment type="caution">
    <text evidence="5">The sequence shown here is derived from an EMBL/GenBank/DDBJ whole genome shotgun (WGS) entry which is preliminary data.</text>
</comment>